<organism evidence="1 2">
    <name type="scientific">Naganishia adeliensis</name>
    <dbReference type="NCBI Taxonomy" id="92952"/>
    <lineage>
        <taxon>Eukaryota</taxon>
        <taxon>Fungi</taxon>
        <taxon>Dikarya</taxon>
        <taxon>Basidiomycota</taxon>
        <taxon>Agaricomycotina</taxon>
        <taxon>Tremellomycetes</taxon>
        <taxon>Filobasidiales</taxon>
        <taxon>Filobasidiaceae</taxon>
        <taxon>Naganishia</taxon>
    </lineage>
</organism>
<keyword evidence="2" id="KW-1185">Reference proteome</keyword>
<reference evidence="1" key="1">
    <citation type="submission" date="2023-04" db="EMBL/GenBank/DDBJ databases">
        <title>Draft Genome sequencing of Naganishia species isolated from polar environments using Oxford Nanopore Technology.</title>
        <authorList>
            <person name="Leo P."/>
            <person name="Venkateswaran K."/>
        </authorList>
    </citation>
    <scope>NUCLEOTIDE SEQUENCE</scope>
    <source>
        <strain evidence="1">MNA-CCFEE 5262</strain>
    </source>
</reference>
<gene>
    <name evidence="1" type="ORF">QFC20_002233</name>
</gene>
<comment type="caution">
    <text evidence="1">The sequence shown here is derived from an EMBL/GenBank/DDBJ whole genome shotgun (WGS) entry which is preliminary data.</text>
</comment>
<accession>A0ACC2WM72</accession>
<dbReference type="Proteomes" id="UP001230649">
    <property type="component" value="Unassembled WGS sequence"/>
</dbReference>
<sequence>MTLQYPSPSNNLLPPTPTFVDSQQDEMANLLLRVFIRIEPDGVPTMDVSAPPEVLHYLFPQTPHPGFDPCPFTIQLVPKNKQQQFSDLTTVLNTRQLKPNEDHYRIMPSRGRVLELINQQREVYPPPSAHPTHLRRDRSRTPDDPEIASLPGYRRIWIYPVDVSGYLVKMGYKYMGSHAEACDSHRGDIWDIHTFAAGPRLERIFAMMTPPMTETSPETVGTPRIGAARVTFQEPELIKSSFE</sequence>
<protein>
    <submittedName>
        <fullName evidence="1">Uncharacterized protein</fullName>
    </submittedName>
</protein>
<dbReference type="EMBL" id="JASBWS010000015">
    <property type="protein sequence ID" value="KAJ9112445.1"/>
    <property type="molecule type" value="Genomic_DNA"/>
</dbReference>
<evidence type="ECO:0000313" key="2">
    <source>
        <dbReference type="Proteomes" id="UP001230649"/>
    </source>
</evidence>
<evidence type="ECO:0000313" key="1">
    <source>
        <dbReference type="EMBL" id="KAJ9112445.1"/>
    </source>
</evidence>
<proteinExistence type="predicted"/>
<name>A0ACC2WM72_9TREE</name>